<dbReference type="EMBL" id="QLMI01000001">
    <property type="protein sequence ID" value="RAK25091.1"/>
    <property type="molecule type" value="Genomic_DNA"/>
</dbReference>
<dbReference type="AlphaFoldDB" id="A0A327YWP2"/>
<evidence type="ECO:0000259" key="6">
    <source>
        <dbReference type="Pfam" id="PF00916"/>
    </source>
</evidence>
<feature type="transmembrane region" description="Helical" evidence="5">
    <location>
        <begin position="205"/>
        <end position="223"/>
    </location>
</feature>
<proteinExistence type="predicted"/>
<comment type="subcellular location">
    <subcellularLocation>
        <location evidence="1">Membrane</location>
        <topology evidence="1">Multi-pass membrane protein</topology>
    </subcellularLocation>
</comment>
<dbReference type="GO" id="GO:0016020">
    <property type="term" value="C:membrane"/>
    <property type="evidence" value="ECO:0007669"/>
    <property type="project" value="UniProtKB-SubCell"/>
</dbReference>
<feature type="transmembrane region" description="Helical" evidence="5">
    <location>
        <begin position="393"/>
        <end position="426"/>
    </location>
</feature>
<feature type="domain" description="SLC26A/SulP transporter" evidence="6">
    <location>
        <begin position="17"/>
        <end position="398"/>
    </location>
</feature>
<feature type="transmembrane region" description="Helical" evidence="5">
    <location>
        <begin position="45"/>
        <end position="62"/>
    </location>
</feature>
<organism evidence="7 8">
    <name type="scientific">Flavobacterium aquaticum</name>
    <dbReference type="NCBI Taxonomy" id="1236486"/>
    <lineage>
        <taxon>Bacteria</taxon>
        <taxon>Pseudomonadati</taxon>
        <taxon>Bacteroidota</taxon>
        <taxon>Flavobacteriia</taxon>
        <taxon>Flavobacteriales</taxon>
        <taxon>Flavobacteriaceae</taxon>
        <taxon>Flavobacterium</taxon>
    </lineage>
</organism>
<dbReference type="Proteomes" id="UP000249620">
    <property type="component" value="Unassembled WGS sequence"/>
</dbReference>
<evidence type="ECO:0000256" key="4">
    <source>
        <dbReference type="ARBA" id="ARBA00023136"/>
    </source>
</evidence>
<evidence type="ECO:0000256" key="3">
    <source>
        <dbReference type="ARBA" id="ARBA00022989"/>
    </source>
</evidence>
<keyword evidence="8" id="KW-1185">Reference proteome</keyword>
<accession>A0A327YWP2</accession>
<dbReference type="InterPro" id="IPR011547">
    <property type="entry name" value="SLC26A/SulP_dom"/>
</dbReference>
<feature type="transmembrane region" description="Helical" evidence="5">
    <location>
        <begin position="263"/>
        <end position="285"/>
    </location>
</feature>
<dbReference type="Pfam" id="PF00916">
    <property type="entry name" value="Sulfate_transp"/>
    <property type="match status" value="1"/>
</dbReference>
<evidence type="ECO:0000256" key="5">
    <source>
        <dbReference type="SAM" id="Phobius"/>
    </source>
</evidence>
<feature type="transmembrane region" description="Helical" evidence="5">
    <location>
        <begin position="20"/>
        <end position="39"/>
    </location>
</feature>
<protein>
    <submittedName>
        <fullName evidence="7">MFS superfamily sulfate permease-like transporter</fullName>
    </submittedName>
</protein>
<keyword evidence="3 5" id="KW-1133">Transmembrane helix</keyword>
<keyword evidence="2 5" id="KW-0812">Transmembrane</keyword>
<feature type="transmembrane region" description="Helical" evidence="5">
    <location>
        <begin position="174"/>
        <end position="193"/>
    </location>
</feature>
<evidence type="ECO:0000256" key="1">
    <source>
        <dbReference type="ARBA" id="ARBA00004141"/>
    </source>
</evidence>
<feature type="transmembrane region" description="Helical" evidence="5">
    <location>
        <begin position="340"/>
        <end position="358"/>
    </location>
</feature>
<evidence type="ECO:0000256" key="2">
    <source>
        <dbReference type="ARBA" id="ARBA00022692"/>
    </source>
</evidence>
<dbReference type="PANTHER" id="PTHR11814">
    <property type="entry name" value="SULFATE TRANSPORTER"/>
    <property type="match status" value="1"/>
</dbReference>
<gene>
    <name evidence="7" type="ORF">B0I03_101251</name>
</gene>
<reference evidence="7 8" key="1">
    <citation type="submission" date="2018-06" db="EMBL/GenBank/DDBJ databases">
        <title>Genomic Encyclopedia of Type Strains, Phase III (KMG-III): the genomes of soil and plant-associated and newly described type strains.</title>
        <authorList>
            <person name="Whitman W."/>
        </authorList>
    </citation>
    <scope>NUCLEOTIDE SEQUENCE [LARGE SCALE GENOMIC DNA]</scope>
    <source>
        <strain evidence="7 8">CGMCC 1.12398</strain>
    </source>
</reference>
<comment type="caution">
    <text evidence="7">The sequence shown here is derived from an EMBL/GenBank/DDBJ whole genome shotgun (WGS) entry which is preliminary data.</text>
</comment>
<feature type="transmembrane region" description="Helical" evidence="5">
    <location>
        <begin position="90"/>
        <end position="110"/>
    </location>
</feature>
<feature type="transmembrane region" description="Helical" evidence="5">
    <location>
        <begin position="117"/>
        <end position="137"/>
    </location>
</feature>
<feature type="transmembrane region" description="Helical" evidence="5">
    <location>
        <begin position="365"/>
        <end position="387"/>
    </location>
</feature>
<evidence type="ECO:0000313" key="7">
    <source>
        <dbReference type="EMBL" id="RAK25091.1"/>
    </source>
</evidence>
<name>A0A327YWP2_9FLAO</name>
<dbReference type="InterPro" id="IPR001902">
    <property type="entry name" value="SLC26A/SulP_fam"/>
</dbReference>
<keyword evidence="4 5" id="KW-0472">Membrane</keyword>
<sequence>MYLYYFMNNHSIFSNVRGDLAAGLVVFLVALPLCLGIALASGAPLFSGIVSGVIGGVVVGFLSNSSLSVTGPAAGLTAIVLSAITDLGGFDIFLVAVILAGLIQIALGFLRAGSFSNYFPTSVIEGMLAAIGIIIILKQIPHAFGHDVDNEGDFFYIEKSGHTTFDTLIESINYIHTGALIIALLSLAILITWEKVPALKNIKVVPGALVVVVVSILLNEFFIQSGSSLAIVTQNHLVSLPSLTEISNGFALPNFASLTNEKVWIVAVTIAVVASIETLLCIEATDKLDPYKRFTDTNRELKAQGIGNMLSGLLGGLPMTSVVVRSSANINSGGRTKFSTIFHGFLLFTFALSIPFILNKIPLAALAAVLLMVGYKLAKPSVFVHLWNNGYSQFIPFVVTVIAVVRIDLLKGVGIGLAVSVIFILYQNLKIAYSFKKESFNDGDVITIKLAQEVSFLNKAAIKSTLASIPNGSKLIIDASNTKYIDFDVVELIKDFRNVKAEDKEIDLTLKGFKDQYDLDNTEFKHVKIKDSKEETK</sequence>
<dbReference type="GO" id="GO:0055085">
    <property type="term" value="P:transmembrane transport"/>
    <property type="evidence" value="ECO:0007669"/>
    <property type="project" value="InterPro"/>
</dbReference>
<evidence type="ECO:0000313" key="8">
    <source>
        <dbReference type="Proteomes" id="UP000249620"/>
    </source>
</evidence>
<feature type="transmembrane region" description="Helical" evidence="5">
    <location>
        <begin position="306"/>
        <end position="328"/>
    </location>
</feature>